<evidence type="ECO:0008006" key="3">
    <source>
        <dbReference type="Google" id="ProtNLM"/>
    </source>
</evidence>
<comment type="caution">
    <text evidence="1">The sequence shown here is derived from an EMBL/GenBank/DDBJ whole genome shotgun (WGS) entry which is preliminary data.</text>
</comment>
<dbReference type="EMBL" id="NTHN02000037">
    <property type="protein sequence ID" value="MCT4372073.1"/>
    <property type="molecule type" value="Genomic_DNA"/>
</dbReference>
<protein>
    <recommendedName>
        <fullName evidence="3">Peptidase S33 tripeptidyl aminopeptidase-like C-terminal domain-containing protein</fullName>
    </recommendedName>
</protein>
<evidence type="ECO:0000313" key="1">
    <source>
        <dbReference type="EMBL" id="MCT4372073.1"/>
    </source>
</evidence>
<evidence type="ECO:0000313" key="2">
    <source>
        <dbReference type="Proteomes" id="UP000217448"/>
    </source>
</evidence>
<gene>
    <name evidence="1" type="ORF">CLG85_017840</name>
</gene>
<accession>A0ABT2KRL0</accession>
<dbReference type="Proteomes" id="UP000217448">
    <property type="component" value="Unassembled WGS sequence"/>
</dbReference>
<name>A0ABT2KRL0_9RHOB</name>
<organism evidence="1 2">
    <name type="scientific">Alloyangia mangrovi</name>
    <dbReference type="NCBI Taxonomy" id="1779329"/>
    <lineage>
        <taxon>Bacteria</taxon>
        <taxon>Pseudomonadati</taxon>
        <taxon>Pseudomonadota</taxon>
        <taxon>Alphaproteobacteria</taxon>
        <taxon>Rhodobacterales</taxon>
        <taxon>Roseobacteraceae</taxon>
        <taxon>Alloyangia</taxon>
    </lineage>
</organism>
<sequence length="52" mass="5478">MPGTTTPPCRGARALAEAMPGTRLEVFEEGDHNTILNHAPASRMLAEFLAGA</sequence>
<keyword evidence="2" id="KW-1185">Reference proteome</keyword>
<reference evidence="2" key="1">
    <citation type="submission" date="2023-07" db="EMBL/GenBank/DDBJ databases">
        <title>Yangia mangrovi SAOS 153D genome.</title>
        <authorList>
            <person name="Verma A."/>
            <person name="Pal Y."/>
            <person name="Sundharam S."/>
            <person name="Bisht B."/>
            <person name="Srinivasan K."/>
        </authorList>
    </citation>
    <scope>NUCLEOTIDE SEQUENCE [LARGE SCALE GENOMIC DNA]</scope>
    <source>
        <strain evidence="2">SAOS 153D</strain>
    </source>
</reference>
<dbReference type="RefSeq" id="WP_260349807.1">
    <property type="nucleotide sequence ID" value="NZ_NTHN02000037.1"/>
</dbReference>
<proteinExistence type="predicted"/>